<dbReference type="InterPro" id="IPR000838">
    <property type="entry name" value="RNA_pol_sigma70_ECF_CS"/>
</dbReference>
<dbReference type="InterPro" id="IPR007627">
    <property type="entry name" value="RNA_pol_sigma70_r2"/>
</dbReference>
<dbReference type="Proteomes" id="UP001519345">
    <property type="component" value="Unassembled WGS sequence"/>
</dbReference>
<dbReference type="PROSITE" id="PS01063">
    <property type="entry name" value="SIGMA70_ECF"/>
    <property type="match status" value="1"/>
</dbReference>
<name>A0ABS4IGC5_9BACI</name>
<dbReference type="CDD" id="cd06171">
    <property type="entry name" value="Sigma70_r4"/>
    <property type="match status" value="1"/>
</dbReference>
<dbReference type="InterPro" id="IPR014284">
    <property type="entry name" value="RNA_pol_sigma-70_dom"/>
</dbReference>
<protein>
    <recommendedName>
        <fullName evidence="6">RNA polymerase sigma factor</fullName>
    </recommendedName>
</protein>
<dbReference type="InterPro" id="IPR014294">
    <property type="entry name" value="RNA_pol_sigma-W_bacilli"/>
</dbReference>
<evidence type="ECO:0000259" key="7">
    <source>
        <dbReference type="Pfam" id="PF04542"/>
    </source>
</evidence>
<evidence type="ECO:0000256" key="5">
    <source>
        <dbReference type="ARBA" id="ARBA00023163"/>
    </source>
</evidence>
<dbReference type="Pfam" id="PF04542">
    <property type="entry name" value="Sigma70_r2"/>
    <property type="match status" value="1"/>
</dbReference>
<keyword evidence="3 6" id="KW-0731">Sigma factor</keyword>
<accession>A0ABS4IGC5</accession>
<dbReference type="Gene3D" id="1.10.1740.10">
    <property type="match status" value="1"/>
</dbReference>
<gene>
    <name evidence="9" type="ORF">J2Z83_002102</name>
</gene>
<dbReference type="InterPro" id="IPR013249">
    <property type="entry name" value="RNA_pol_sigma70_r4_t2"/>
</dbReference>
<dbReference type="PANTHER" id="PTHR43133">
    <property type="entry name" value="RNA POLYMERASE ECF-TYPE SIGMA FACTO"/>
    <property type="match status" value="1"/>
</dbReference>
<comment type="caution">
    <text evidence="9">The sequence shown here is derived from an EMBL/GenBank/DDBJ whole genome shotgun (WGS) entry which is preliminary data.</text>
</comment>
<evidence type="ECO:0000256" key="6">
    <source>
        <dbReference type="RuleBase" id="RU000716"/>
    </source>
</evidence>
<keyword evidence="5 6" id="KW-0804">Transcription</keyword>
<dbReference type="Pfam" id="PF08281">
    <property type="entry name" value="Sigma70_r4_2"/>
    <property type="match status" value="1"/>
</dbReference>
<dbReference type="NCBIfam" id="NF007223">
    <property type="entry name" value="PRK09641.1"/>
    <property type="match status" value="1"/>
</dbReference>
<evidence type="ECO:0000256" key="4">
    <source>
        <dbReference type="ARBA" id="ARBA00023125"/>
    </source>
</evidence>
<keyword evidence="2 6" id="KW-0805">Transcription regulation</keyword>
<dbReference type="InterPro" id="IPR013324">
    <property type="entry name" value="RNA_pol_sigma_r3/r4-like"/>
</dbReference>
<evidence type="ECO:0000259" key="8">
    <source>
        <dbReference type="Pfam" id="PF08281"/>
    </source>
</evidence>
<reference evidence="9 10" key="1">
    <citation type="submission" date="2021-03" db="EMBL/GenBank/DDBJ databases">
        <title>Genomic Encyclopedia of Type Strains, Phase IV (KMG-IV): sequencing the most valuable type-strain genomes for metagenomic binning, comparative biology and taxonomic classification.</title>
        <authorList>
            <person name="Goeker M."/>
        </authorList>
    </citation>
    <scope>NUCLEOTIDE SEQUENCE [LARGE SCALE GENOMIC DNA]</scope>
    <source>
        <strain evidence="9 10">DSM 25609</strain>
    </source>
</reference>
<dbReference type="SUPFAM" id="SSF88946">
    <property type="entry name" value="Sigma2 domain of RNA polymerase sigma factors"/>
    <property type="match status" value="1"/>
</dbReference>
<evidence type="ECO:0000313" key="10">
    <source>
        <dbReference type="Proteomes" id="UP001519345"/>
    </source>
</evidence>
<keyword evidence="10" id="KW-1185">Reference proteome</keyword>
<dbReference type="NCBIfam" id="TIGR02937">
    <property type="entry name" value="sigma70-ECF"/>
    <property type="match status" value="1"/>
</dbReference>
<evidence type="ECO:0000256" key="1">
    <source>
        <dbReference type="ARBA" id="ARBA00010641"/>
    </source>
</evidence>
<organism evidence="9 10">
    <name type="scientific">Virgibacillus natechei</name>
    <dbReference type="NCBI Taxonomy" id="1216297"/>
    <lineage>
        <taxon>Bacteria</taxon>
        <taxon>Bacillati</taxon>
        <taxon>Bacillota</taxon>
        <taxon>Bacilli</taxon>
        <taxon>Bacillales</taxon>
        <taxon>Bacillaceae</taxon>
        <taxon>Virgibacillus</taxon>
    </lineage>
</organism>
<evidence type="ECO:0000256" key="2">
    <source>
        <dbReference type="ARBA" id="ARBA00023015"/>
    </source>
</evidence>
<dbReference type="Gene3D" id="1.10.10.10">
    <property type="entry name" value="Winged helix-like DNA-binding domain superfamily/Winged helix DNA-binding domain"/>
    <property type="match status" value="1"/>
</dbReference>
<dbReference type="NCBIfam" id="TIGR02948">
    <property type="entry name" value="SigW_bacill"/>
    <property type="match status" value="1"/>
</dbReference>
<dbReference type="InterPro" id="IPR039425">
    <property type="entry name" value="RNA_pol_sigma-70-like"/>
</dbReference>
<keyword evidence="4 6" id="KW-0238">DNA-binding</keyword>
<evidence type="ECO:0000256" key="3">
    <source>
        <dbReference type="ARBA" id="ARBA00023082"/>
    </source>
</evidence>
<dbReference type="PANTHER" id="PTHR43133:SF60">
    <property type="entry name" value="RNA POLYMERASE SIGMA FACTOR SIGV"/>
    <property type="match status" value="1"/>
</dbReference>
<dbReference type="RefSeq" id="WP_209463151.1">
    <property type="nucleotide sequence ID" value="NZ_CP110224.1"/>
</dbReference>
<feature type="domain" description="RNA polymerase sigma-70 region 2" evidence="7">
    <location>
        <begin position="27"/>
        <end position="89"/>
    </location>
</feature>
<evidence type="ECO:0000313" key="9">
    <source>
        <dbReference type="EMBL" id="MBP1969994.1"/>
    </source>
</evidence>
<proteinExistence type="inferred from homology"/>
<dbReference type="EMBL" id="JAGGKX010000009">
    <property type="protein sequence ID" value="MBP1969994.1"/>
    <property type="molecule type" value="Genomic_DNA"/>
</dbReference>
<comment type="similarity">
    <text evidence="1 6">Belongs to the sigma-70 factor family. ECF subfamily.</text>
</comment>
<dbReference type="SUPFAM" id="SSF88659">
    <property type="entry name" value="Sigma3 and sigma4 domains of RNA polymerase sigma factors"/>
    <property type="match status" value="1"/>
</dbReference>
<dbReference type="InterPro" id="IPR036388">
    <property type="entry name" value="WH-like_DNA-bd_sf"/>
</dbReference>
<sequence length="187" mass="22359">MDQLIKDKIKQVKKGDQLAFEYVVVFYQDKIYQHCYRMLGNAHEAEDVAQEAFIRAYINIHSFDDRRKFSTWLYRITTNLTIDRIRKRKPDYYLDAEIKGTEGLDMYSQLTSNDRSPGEEVESRELQRYIHNEIAKLPPKYRSIIILRYLEEFSLQEISDTLDTPLGTVKTRIHRGREALRKRLRHV</sequence>
<feature type="domain" description="RNA polymerase sigma factor 70 region 4 type 2" evidence="8">
    <location>
        <begin position="128"/>
        <end position="180"/>
    </location>
</feature>
<dbReference type="InterPro" id="IPR013325">
    <property type="entry name" value="RNA_pol_sigma_r2"/>
</dbReference>